<dbReference type="InterPro" id="IPR039426">
    <property type="entry name" value="TonB-dep_rcpt-like"/>
</dbReference>
<evidence type="ECO:0000256" key="4">
    <source>
        <dbReference type="ARBA" id="ARBA00022692"/>
    </source>
</evidence>
<feature type="domain" description="TonB-dependent receptor-like beta-barrel" evidence="10">
    <location>
        <begin position="388"/>
        <end position="971"/>
    </location>
</feature>
<dbReference type="Pfam" id="PF13715">
    <property type="entry name" value="CarbopepD_reg_2"/>
    <property type="match status" value="1"/>
</dbReference>
<dbReference type="Proteomes" id="UP000286246">
    <property type="component" value="Unassembled WGS sequence"/>
</dbReference>
<gene>
    <name evidence="12" type="ORF">DFQ12_3487</name>
</gene>
<dbReference type="Gene3D" id="2.60.40.1120">
    <property type="entry name" value="Carboxypeptidase-like, regulatory domain"/>
    <property type="match status" value="1"/>
</dbReference>
<keyword evidence="13" id="KW-1185">Reference proteome</keyword>
<dbReference type="NCBIfam" id="TIGR04057">
    <property type="entry name" value="SusC_RagA_signa"/>
    <property type="match status" value="1"/>
</dbReference>
<name>A0A420AYA4_SPHD1</name>
<dbReference type="Pfam" id="PF07715">
    <property type="entry name" value="Plug"/>
    <property type="match status" value="1"/>
</dbReference>
<keyword evidence="3 8" id="KW-1134">Transmembrane beta strand</keyword>
<comment type="similarity">
    <text evidence="8 9">Belongs to the TonB-dependent receptor family.</text>
</comment>
<evidence type="ECO:0000256" key="3">
    <source>
        <dbReference type="ARBA" id="ARBA00022452"/>
    </source>
</evidence>
<keyword evidence="6 8" id="KW-0472">Membrane</keyword>
<dbReference type="InterPro" id="IPR000531">
    <property type="entry name" value="Beta-barrel_TonB"/>
</dbReference>
<dbReference type="GO" id="GO:0009279">
    <property type="term" value="C:cell outer membrane"/>
    <property type="evidence" value="ECO:0007669"/>
    <property type="project" value="UniProtKB-SubCell"/>
</dbReference>
<dbReference type="PROSITE" id="PS52016">
    <property type="entry name" value="TONB_DEPENDENT_REC_3"/>
    <property type="match status" value="1"/>
</dbReference>
<dbReference type="Pfam" id="PF00593">
    <property type="entry name" value="TonB_dep_Rec_b-barrel"/>
    <property type="match status" value="1"/>
</dbReference>
<dbReference type="InterPro" id="IPR008969">
    <property type="entry name" value="CarboxyPept-like_regulatory"/>
</dbReference>
<dbReference type="SUPFAM" id="SSF56935">
    <property type="entry name" value="Porins"/>
    <property type="match status" value="1"/>
</dbReference>
<proteinExistence type="inferred from homology"/>
<evidence type="ECO:0000256" key="2">
    <source>
        <dbReference type="ARBA" id="ARBA00022448"/>
    </source>
</evidence>
<dbReference type="InterPro" id="IPR012910">
    <property type="entry name" value="Plug_dom"/>
</dbReference>
<protein>
    <submittedName>
        <fullName evidence="12">TonB-linked SusC/RagA family outer membrane protein</fullName>
    </submittedName>
</protein>
<keyword evidence="4 8" id="KW-0812">Transmembrane</keyword>
<evidence type="ECO:0000256" key="1">
    <source>
        <dbReference type="ARBA" id="ARBA00004571"/>
    </source>
</evidence>
<keyword evidence="5 9" id="KW-0798">TonB box</keyword>
<dbReference type="SUPFAM" id="SSF49464">
    <property type="entry name" value="Carboxypeptidase regulatory domain-like"/>
    <property type="match status" value="1"/>
</dbReference>
<dbReference type="RefSeq" id="WP_244211768.1">
    <property type="nucleotide sequence ID" value="NZ_RAPY01000003.1"/>
</dbReference>
<comment type="caution">
    <text evidence="12">The sequence shown here is derived from an EMBL/GenBank/DDBJ whole genome shotgun (WGS) entry which is preliminary data.</text>
</comment>
<evidence type="ECO:0000256" key="6">
    <source>
        <dbReference type="ARBA" id="ARBA00023136"/>
    </source>
</evidence>
<dbReference type="InterPro" id="IPR037066">
    <property type="entry name" value="Plug_dom_sf"/>
</dbReference>
<evidence type="ECO:0000313" key="12">
    <source>
        <dbReference type="EMBL" id="RKE49373.1"/>
    </source>
</evidence>
<evidence type="ECO:0000313" key="13">
    <source>
        <dbReference type="Proteomes" id="UP000286246"/>
    </source>
</evidence>
<accession>A0A420AYA4</accession>
<dbReference type="InterPro" id="IPR023996">
    <property type="entry name" value="TonB-dep_OMP_SusC/RagA"/>
</dbReference>
<evidence type="ECO:0000259" key="10">
    <source>
        <dbReference type="Pfam" id="PF00593"/>
    </source>
</evidence>
<feature type="domain" description="TonB-dependent receptor plug" evidence="11">
    <location>
        <begin position="148"/>
        <end position="254"/>
    </location>
</feature>
<dbReference type="InterPro" id="IPR036942">
    <property type="entry name" value="Beta-barrel_TonB_sf"/>
</dbReference>
<evidence type="ECO:0000259" key="11">
    <source>
        <dbReference type="Pfam" id="PF07715"/>
    </source>
</evidence>
<dbReference type="Gene3D" id="2.170.130.10">
    <property type="entry name" value="TonB-dependent receptor, plug domain"/>
    <property type="match status" value="1"/>
</dbReference>
<evidence type="ECO:0000256" key="7">
    <source>
        <dbReference type="ARBA" id="ARBA00023237"/>
    </source>
</evidence>
<dbReference type="Gene3D" id="2.40.170.20">
    <property type="entry name" value="TonB-dependent receptor, beta-barrel domain"/>
    <property type="match status" value="1"/>
</dbReference>
<keyword evidence="2 8" id="KW-0813">Transport</keyword>
<evidence type="ECO:0000256" key="8">
    <source>
        <dbReference type="PROSITE-ProRule" id="PRU01360"/>
    </source>
</evidence>
<dbReference type="EMBL" id="RAPY01000003">
    <property type="protein sequence ID" value="RKE49373.1"/>
    <property type="molecule type" value="Genomic_DNA"/>
</dbReference>
<dbReference type="AlphaFoldDB" id="A0A420AYA4"/>
<dbReference type="NCBIfam" id="TIGR04056">
    <property type="entry name" value="OMP_RagA_SusC"/>
    <property type="match status" value="1"/>
</dbReference>
<keyword evidence="7 8" id="KW-0998">Cell outer membrane</keyword>
<dbReference type="InterPro" id="IPR023997">
    <property type="entry name" value="TonB-dep_OMP_SusC/RagA_CS"/>
</dbReference>
<evidence type="ECO:0000256" key="9">
    <source>
        <dbReference type="RuleBase" id="RU003357"/>
    </source>
</evidence>
<reference evidence="12 13" key="1">
    <citation type="submission" date="2018-09" db="EMBL/GenBank/DDBJ databases">
        <title>Genomic Encyclopedia of Type Strains, Phase III (KMG-III): the genomes of soil and plant-associated and newly described type strains.</title>
        <authorList>
            <person name="Whitman W."/>
        </authorList>
    </citation>
    <scope>NUCLEOTIDE SEQUENCE [LARGE SCALE GENOMIC DNA]</scope>
    <source>
        <strain evidence="12 13">CECT 7938</strain>
    </source>
</reference>
<sequence length="1022" mass="112883">MSKIELKTVARLGKQTKLFFSLVVIAGTIHQAAAVTYSDSRISMKRTSKTLNKLQQEIKGRIVDESTGKPVSGVSIRVKGTTLATQTNAQGDFNIDAKVGAILNISSIGYKPMEVPITTVSGLVVKISAESDQLEEVVVVGYGTLKSKEVTSAVAHVDSTQFNQGGARNPLDLIAGKVAGLQVTRTGGANPNSSPAVQLRGVVSVTGSQSPLYVIDGIPGGNMDLLQQDDIESIDVLKDGSGAAIYGSSANAGVILITTKKGKRGVSQFSYNSYVRKEFLARKPDVMTPQEFRDKINGGEINQTDFGSSTDFFGDLINDDNISNYQNFSMMGGGENSSYRASAFYRNLQGIALENGRKEYGGRINVNQRGLNNRLNIQLNLATNINNANLLGGGGWESEAYKNPTLSNFNPDGTYRFDLTSTNEYARLQQETSKRKQQTSSGDIKADIDIISGLRGSIFGSFQRNSYNDSQYASQLSENSVENTDFPEGGWAAKSDFLSQSYAFEPTLQYNKLINTNHNITAIAGYSYRYYIEEGMGGENRGFINDIFHEDNLGEGTALITGKSGLSSFKNDNKTIAFFGRLNYSFANKYLLQFILRREGSSRFGDNNKWGSFPAVSAGWNISNEDFMKDLTFINFLKLRVGYGVTGNSGFANNASRVTLGGGGRYLYPDGQYRETYGPTRNPNPNLRWETKRETNIGLDFTLFNNKLTGALDLYNRTTKDLLDTYTTPQPPYIQSTIYANVGQITSKGIELAFNYKAITGPDFRWNFDIAASTNKNTLDSYSNDIYKVKYKTFGGIGGAGDLGDAYTTYEGHKIGEFFGKKFAGFNDDGKWLFYDRDGNKVLNADINVSRNDLSQSDYQVLGNAVPKYYLSFTNNFQYKAFDLRVFMRGKFDYKILNTAALTYGNKTWSGNLLKDTFTKYAGINDTYMYSDYYLENGSHWKIDEITLGYNFRFANKAIRNLRVYFTGQNLITITKYSGSDPDFISDTGMGNTDANGRALGIDNRGAYPSTRSFLLGLNLNF</sequence>
<comment type="subcellular location">
    <subcellularLocation>
        <location evidence="1 8">Cell outer membrane</location>
        <topology evidence="1 8">Multi-pass membrane protein</topology>
    </subcellularLocation>
</comment>
<organism evidence="12 13">
    <name type="scientific">Sphingobacterium detergens</name>
    <dbReference type="NCBI Taxonomy" id="1145106"/>
    <lineage>
        <taxon>Bacteria</taxon>
        <taxon>Pseudomonadati</taxon>
        <taxon>Bacteroidota</taxon>
        <taxon>Sphingobacteriia</taxon>
        <taxon>Sphingobacteriales</taxon>
        <taxon>Sphingobacteriaceae</taxon>
        <taxon>Sphingobacterium</taxon>
    </lineage>
</organism>
<evidence type="ECO:0000256" key="5">
    <source>
        <dbReference type="ARBA" id="ARBA00023077"/>
    </source>
</evidence>